<dbReference type="STRING" id="1196324.A374_14180"/>
<dbReference type="Proteomes" id="UP000004080">
    <property type="component" value="Unassembled WGS sequence"/>
</dbReference>
<dbReference type="AlphaFoldDB" id="I8IZC2"/>
<dbReference type="EMBL" id="AKKV01000030">
    <property type="protein sequence ID" value="EIT84846.1"/>
    <property type="molecule type" value="Genomic_DNA"/>
</dbReference>
<dbReference type="eggNOG" id="ENOG502Z97R">
    <property type="taxonomic scope" value="Bacteria"/>
</dbReference>
<comment type="caution">
    <text evidence="1">The sequence shown here is derived from an EMBL/GenBank/DDBJ whole genome shotgun (WGS) entry which is preliminary data.</text>
</comment>
<name>I8IZC2_9BACL</name>
<dbReference type="Pfam" id="PF14486">
    <property type="entry name" value="DUF4432"/>
    <property type="match status" value="1"/>
</dbReference>
<dbReference type="InterPro" id="IPR027839">
    <property type="entry name" value="DUF4432"/>
</dbReference>
<organism evidence="1 2">
    <name type="scientific">Fictibacillus macauensis ZFHKF-1</name>
    <dbReference type="NCBI Taxonomy" id="1196324"/>
    <lineage>
        <taxon>Bacteria</taxon>
        <taxon>Bacillati</taxon>
        <taxon>Bacillota</taxon>
        <taxon>Bacilli</taxon>
        <taxon>Bacillales</taxon>
        <taxon>Fictibacillaceae</taxon>
        <taxon>Fictibacillus</taxon>
    </lineage>
</organism>
<gene>
    <name evidence="1" type="ORF">A374_14180</name>
</gene>
<dbReference type="GO" id="GO:0030246">
    <property type="term" value="F:carbohydrate binding"/>
    <property type="evidence" value="ECO:0007669"/>
    <property type="project" value="InterPro"/>
</dbReference>
<accession>I8IZC2</accession>
<protein>
    <submittedName>
        <fullName evidence="1">DeoX</fullName>
    </submittedName>
</protein>
<evidence type="ECO:0000313" key="1">
    <source>
        <dbReference type="EMBL" id="EIT84846.1"/>
    </source>
</evidence>
<dbReference type="RefSeq" id="WP_007202914.1">
    <property type="nucleotide sequence ID" value="NZ_AKKV01000030.1"/>
</dbReference>
<dbReference type="GO" id="GO:0003824">
    <property type="term" value="F:catalytic activity"/>
    <property type="evidence" value="ECO:0007669"/>
    <property type="project" value="InterPro"/>
</dbReference>
<proteinExistence type="predicted"/>
<dbReference type="Gene3D" id="2.70.98.10">
    <property type="match status" value="1"/>
</dbReference>
<dbReference type="InterPro" id="IPR011013">
    <property type="entry name" value="Gal_mutarotase_sf_dom"/>
</dbReference>
<dbReference type="PATRIC" id="fig|1196324.3.peg.2899"/>
<reference evidence="1 2" key="1">
    <citation type="journal article" date="2012" name="J. Bacteriol.">
        <title>Genome of Bacillus macauensis ZFHKF-1, a Long-Chain-Forming Bacterium.</title>
        <authorList>
            <person name="Cai L."/>
            <person name="Zhang T."/>
        </authorList>
    </citation>
    <scope>NUCLEOTIDE SEQUENCE [LARGE SCALE GENOMIC DNA]</scope>
    <source>
        <strain evidence="1 2">ZFHKF-1</strain>
    </source>
</reference>
<dbReference type="GO" id="GO:0005975">
    <property type="term" value="P:carbohydrate metabolic process"/>
    <property type="evidence" value="ECO:0007669"/>
    <property type="project" value="InterPro"/>
</dbReference>
<evidence type="ECO:0000313" key="2">
    <source>
        <dbReference type="Proteomes" id="UP000004080"/>
    </source>
</evidence>
<sequence>MGTIILQPYYFTSKKNTLFKDRNMKVSIFRYASGVEAIEVENERGSIVVLPYLGQMIWDVTFDDVDLKMKSMFREPRFAKEIVDTYGCFAFHSGLLANGCPAPNDAHLLHGEMACAQMQSAWIDIHEDAVTIGGEYEYIKGFGHHYIAHPTVKLGKRDTYIEIGMTVKNVGSIPMPLQYMCHTNYAYVDEARMMSTIPTNAFVVRKSIPEHVQPTQPWLDFTNELAEGQTLDTLNTPSLYDPEIVLFADHLEQYGDDVQFEMIGPDGVTFFTTFQTKVFNYATRWLLYNEDQQVASFVLPATSRPEGFTAAQKAGTLIWLNANEERSFHVKTGKK</sequence>
<keyword evidence="2" id="KW-1185">Reference proteome</keyword>
<dbReference type="CDD" id="cd09269">
    <property type="entry name" value="deoxyribose_mutarotase"/>
    <property type="match status" value="1"/>
</dbReference>
<dbReference type="SUPFAM" id="SSF74650">
    <property type="entry name" value="Galactose mutarotase-like"/>
    <property type="match status" value="1"/>
</dbReference>
<dbReference type="OrthoDB" id="146552at2"/>
<dbReference type="InterPro" id="IPR014718">
    <property type="entry name" value="GH-type_carb-bd"/>
</dbReference>